<evidence type="ECO:0000313" key="12">
    <source>
        <dbReference type="Proteomes" id="UP000469949"/>
    </source>
</evidence>
<evidence type="ECO:0000256" key="8">
    <source>
        <dbReference type="ARBA" id="ARBA00023064"/>
    </source>
</evidence>
<keyword evidence="6 10" id="KW-0418">Kinase</keyword>
<dbReference type="Gene3D" id="3.40.50.300">
    <property type="entry name" value="P-loop containing nucleotide triphosphate hydrolases"/>
    <property type="match status" value="1"/>
</dbReference>
<dbReference type="EMBL" id="WEKV01000014">
    <property type="protein sequence ID" value="KAB7783644.1"/>
    <property type="molecule type" value="Genomic_DNA"/>
</dbReference>
<dbReference type="GO" id="GO:0005737">
    <property type="term" value="C:cytoplasm"/>
    <property type="evidence" value="ECO:0007669"/>
    <property type="project" value="TreeGrafter"/>
</dbReference>
<keyword evidence="7 10" id="KW-0067">ATP-binding</keyword>
<comment type="pathway">
    <text evidence="1">Carbohydrate acid metabolism.</text>
</comment>
<comment type="similarity">
    <text evidence="2 10">Belongs to the gluconokinase GntK/GntV family.</text>
</comment>
<evidence type="ECO:0000313" key="11">
    <source>
        <dbReference type="EMBL" id="KAB7783644.1"/>
    </source>
</evidence>
<dbReference type="InterPro" id="IPR006001">
    <property type="entry name" value="Therm_gnt_kin"/>
</dbReference>
<keyword evidence="8" id="KW-0311">Gluconate utilization</keyword>
<sequence length="190" mass="19961">MTAPRSSAPQAADSRAVAPTVLVVMGVSGSGKSTVAALLAERLGWTFADGDDFHTQESIARMRDGHPLDDAARQPWLGRIRAWIDARLAAGENAVVACSALKRAYRRTLTGDSGQVRIVFLEGSRAVIQGRVQARHGHFMPASLLDSQFAALEPPGPEEDPITIGIEDGPDAIVAAVAARLDIPAGDVCG</sequence>
<evidence type="ECO:0000256" key="3">
    <source>
        <dbReference type="ARBA" id="ARBA00012054"/>
    </source>
</evidence>
<dbReference type="CDD" id="cd02021">
    <property type="entry name" value="GntK"/>
    <property type="match status" value="1"/>
</dbReference>
<dbReference type="Proteomes" id="UP000469949">
    <property type="component" value="Unassembled WGS sequence"/>
</dbReference>
<keyword evidence="5 10" id="KW-0547">Nucleotide-binding</keyword>
<dbReference type="FunFam" id="3.40.50.300:FF:000522">
    <property type="entry name" value="Gluconokinase"/>
    <property type="match status" value="1"/>
</dbReference>
<evidence type="ECO:0000256" key="7">
    <source>
        <dbReference type="ARBA" id="ARBA00022840"/>
    </source>
</evidence>
<dbReference type="InterPro" id="IPR027417">
    <property type="entry name" value="P-loop_NTPase"/>
</dbReference>
<evidence type="ECO:0000256" key="5">
    <source>
        <dbReference type="ARBA" id="ARBA00022741"/>
    </source>
</evidence>
<evidence type="ECO:0000256" key="4">
    <source>
        <dbReference type="ARBA" id="ARBA00022679"/>
    </source>
</evidence>
<dbReference type="GO" id="GO:0019521">
    <property type="term" value="P:D-gluconate metabolic process"/>
    <property type="evidence" value="ECO:0007669"/>
    <property type="project" value="UniProtKB-KW"/>
</dbReference>
<dbReference type="PANTHER" id="PTHR43442">
    <property type="entry name" value="GLUCONOKINASE-RELATED"/>
    <property type="match status" value="1"/>
</dbReference>
<keyword evidence="4 10" id="KW-0808">Transferase</keyword>
<organism evidence="11 12">
    <name type="scientific">Methylorubrum populi</name>
    <dbReference type="NCBI Taxonomy" id="223967"/>
    <lineage>
        <taxon>Bacteria</taxon>
        <taxon>Pseudomonadati</taxon>
        <taxon>Pseudomonadota</taxon>
        <taxon>Alphaproteobacteria</taxon>
        <taxon>Hyphomicrobiales</taxon>
        <taxon>Methylobacteriaceae</taxon>
        <taxon>Methylorubrum</taxon>
    </lineage>
</organism>
<dbReference type="NCBIfam" id="TIGR01313">
    <property type="entry name" value="therm_gnt_kin"/>
    <property type="match status" value="1"/>
</dbReference>
<evidence type="ECO:0000256" key="6">
    <source>
        <dbReference type="ARBA" id="ARBA00022777"/>
    </source>
</evidence>
<dbReference type="PANTHER" id="PTHR43442:SF3">
    <property type="entry name" value="GLUCONOKINASE-RELATED"/>
    <property type="match status" value="1"/>
</dbReference>
<evidence type="ECO:0000256" key="1">
    <source>
        <dbReference type="ARBA" id="ARBA00004761"/>
    </source>
</evidence>
<accession>A0A833N2E6</accession>
<protein>
    <recommendedName>
        <fullName evidence="3 10">Gluconokinase</fullName>
        <ecNumber evidence="3 10">2.7.1.12</ecNumber>
    </recommendedName>
</protein>
<dbReference type="AlphaFoldDB" id="A0A833N2E6"/>
<evidence type="ECO:0000256" key="9">
    <source>
        <dbReference type="ARBA" id="ARBA00048090"/>
    </source>
</evidence>
<gene>
    <name evidence="11" type="ORF">F8B43_3567</name>
</gene>
<dbReference type="EC" id="2.7.1.12" evidence="3 10"/>
<dbReference type="Pfam" id="PF13671">
    <property type="entry name" value="AAA_33"/>
    <property type="match status" value="1"/>
</dbReference>
<dbReference type="GO" id="GO:0046316">
    <property type="term" value="F:gluconokinase activity"/>
    <property type="evidence" value="ECO:0007669"/>
    <property type="project" value="UniProtKB-EC"/>
</dbReference>
<comment type="caution">
    <text evidence="11">The sequence shown here is derived from an EMBL/GenBank/DDBJ whole genome shotgun (WGS) entry which is preliminary data.</text>
</comment>
<evidence type="ECO:0000256" key="2">
    <source>
        <dbReference type="ARBA" id="ARBA00008420"/>
    </source>
</evidence>
<proteinExistence type="inferred from homology"/>
<dbReference type="SUPFAM" id="SSF52540">
    <property type="entry name" value="P-loop containing nucleoside triphosphate hydrolases"/>
    <property type="match status" value="1"/>
</dbReference>
<dbReference type="RefSeq" id="WP_152277814.1">
    <property type="nucleotide sequence ID" value="NZ_WEKV01000014.1"/>
</dbReference>
<reference evidence="11 12" key="1">
    <citation type="submission" date="2019-10" db="EMBL/GenBank/DDBJ databases">
        <title>Draft Genome Sequence of the Caffeine Degrading Methylotroph Methylorubrum populi PINKEL.</title>
        <authorList>
            <person name="Dawson S.C."/>
            <person name="Zhang X."/>
            <person name="Wright M.E."/>
            <person name="Sharma G."/>
            <person name="Langner J.T."/>
            <person name="Ditty J.L."/>
            <person name="Subuyuj G.A."/>
        </authorList>
    </citation>
    <scope>NUCLEOTIDE SEQUENCE [LARGE SCALE GENOMIC DNA]</scope>
    <source>
        <strain evidence="11 12">Pinkel</strain>
    </source>
</reference>
<name>A0A833N2E6_9HYPH</name>
<evidence type="ECO:0000256" key="10">
    <source>
        <dbReference type="RuleBase" id="RU363066"/>
    </source>
</evidence>
<comment type="catalytic activity">
    <reaction evidence="9 10">
        <text>D-gluconate + ATP = 6-phospho-D-gluconate + ADP + H(+)</text>
        <dbReference type="Rhea" id="RHEA:19433"/>
        <dbReference type="ChEBI" id="CHEBI:15378"/>
        <dbReference type="ChEBI" id="CHEBI:18391"/>
        <dbReference type="ChEBI" id="CHEBI:30616"/>
        <dbReference type="ChEBI" id="CHEBI:58759"/>
        <dbReference type="ChEBI" id="CHEBI:456216"/>
        <dbReference type="EC" id="2.7.1.12"/>
    </reaction>
</comment>
<dbReference type="GO" id="GO:0005524">
    <property type="term" value="F:ATP binding"/>
    <property type="evidence" value="ECO:0007669"/>
    <property type="project" value="UniProtKB-KW"/>
</dbReference>